<keyword evidence="3" id="KW-1185">Reference proteome</keyword>
<evidence type="ECO:0000256" key="1">
    <source>
        <dbReference type="SAM" id="SignalP"/>
    </source>
</evidence>
<evidence type="ECO:0000313" key="2">
    <source>
        <dbReference type="EMBL" id="QNN65417.1"/>
    </source>
</evidence>
<dbReference type="Pfam" id="PF16233">
    <property type="entry name" value="DUF4893"/>
    <property type="match status" value="1"/>
</dbReference>
<dbReference type="AlphaFoldDB" id="A0A7G9SC42"/>
<dbReference type="RefSeq" id="WP_187542409.1">
    <property type="nucleotide sequence ID" value="NZ_CP060717.1"/>
</dbReference>
<sequence>MKLPLLAALAATALAGCTTTAQAPSSPVLVPSSDWRAVATENDRERLRNWRSTFTTALAQARAAGHGSAIAAEGALLEPDAALGGAVIPNGQYRCRVIKVGAKQPGLLDYIAYPAFRCRIQQERNLQGFAKLTGSQRPVGLVFPSEATRQVFLGTLVLGDEARAMQYGNDPDRDLIAWVERIGPNRWRMVFPSPRFESLTDVVELVPAR</sequence>
<dbReference type="Proteomes" id="UP000515955">
    <property type="component" value="Chromosome"/>
</dbReference>
<keyword evidence="1" id="KW-0732">Signal</keyword>
<dbReference type="KEGG" id="srhi:H9L12_01995"/>
<accession>A0A7G9SC42</accession>
<gene>
    <name evidence="2" type="ORF">H9L12_01995</name>
</gene>
<evidence type="ECO:0000313" key="3">
    <source>
        <dbReference type="Proteomes" id="UP000515955"/>
    </source>
</evidence>
<reference evidence="2 3" key="1">
    <citation type="submission" date="2020-08" db="EMBL/GenBank/DDBJ databases">
        <title>Genome sequence of Sphingomonas rhizophila KACC 19189T.</title>
        <authorList>
            <person name="Hyun D.-W."/>
            <person name="Bae J.-W."/>
        </authorList>
    </citation>
    <scope>NUCLEOTIDE SEQUENCE [LARGE SCALE GENOMIC DNA]</scope>
    <source>
        <strain evidence="2 3">KACC 19189</strain>
    </source>
</reference>
<feature type="signal peptide" evidence="1">
    <location>
        <begin position="1"/>
        <end position="23"/>
    </location>
</feature>
<dbReference type="PROSITE" id="PS51257">
    <property type="entry name" value="PROKAR_LIPOPROTEIN"/>
    <property type="match status" value="1"/>
</dbReference>
<name>A0A7G9SC42_9SPHN</name>
<organism evidence="2 3">
    <name type="scientific">Sphingomonas rhizophila</name>
    <dbReference type="NCBI Taxonomy" id="2071607"/>
    <lineage>
        <taxon>Bacteria</taxon>
        <taxon>Pseudomonadati</taxon>
        <taxon>Pseudomonadota</taxon>
        <taxon>Alphaproteobacteria</taxon>
        <taxon>Sphingomonadales</taxon>
        <taxon>Sphingomonadaceae</taxon>
        <taxon>Sphingomonas</taxon>
    </lineage>
</organism>
<dbReference type="EMBL" id="CP060717">
    <property type="protein sequence ID" value="QNN65417.1"/>
    <property type="molecule type" value="Genomic_DNA"/>
</dbReference>
<proteinExistence type="predicted"/>
<protein>
    <submittedName>
        <fullName evidence="2">DUF4893 domain-containing protein</fullName>
    </submittedName>
</protein>
<feature type="chain" id="PRO_5028912104" evidence="1">
    <location>
        <begin position="24"/>
        <end position="209"/>
    </location>
</feature>
<dbReference type="InterPro" id="IPR032609">
    <property type="entry name" value="DUF4893"/>
</dbReference>